<organism evidence="2 3">
    <name type="scientific">Amphibalanus amphitrite</name>
    <name type="common">Striped barnacle</name>
    <name type="synonym">Balanus amphitrite</name>
    <dbReference type="NCBI Taxonomy" id="1232801"/>
    <lineage>
        <taxon>Eukaryota</taxon>
        <taxon>Metazoa</taxon>
        <taxon>Ecdysozoa</taxon>
        <taxon>Arthropoda</taxon>
        <taxon>Crustacea</taxon>
        <taxon>Multicrustacea</taxon>
        <taxon>Cirripedia</taxon>
        <taxon>Thoracica</taxon>
        <taxon>Thoracicalcarea</taxon>
        <taxon>Balanomorpha</taxon>
        <taxon>Balanoidea</taxon>
        <taxon>Balanidae</taxon>
        <taxon>Amphibalaninae</taxon>
        <taxon>Amphibalanus</taxon>
    </lineage>
</organism>
<keyword evidence="3" id="KW-1185">Reference proteome</keyword>
<evidence type="ECO:0000256" key="1">
    <source>
        <dbReference type="SAM" id="MobiDB-lite"/>
    </source>
</evidence>
<dbReference type="OrthoDB" id="2687452at2759"/>
<evidence type="ECO:0000313" key="2">
    <source>
        <dbReference type="EMBL" id="KAF0303084.1"/>
    </source>
</evidence>
<comment type="caution">
    <text evidence="2">The sequence shown here is derived from an EMBL/GenBank/DDBJ whole genome shotgun (WGS) entry which is preliminary data.</text>
</comment>
<reference evidence="2 3" key="1">
    <citation type="submission" date="2019-07" db="EMBL/GenBank/DDBJ databases">
        <title>Draft genome assembly of a fouling barnacle, Amphibalanus amphitrite (Darwin, 1854): The first reference genome for Thecostraca.</title>
        <authorList>
            <person name="Kim W."/>
        </authorList>
    </citation>
    <scope>NUCLEOTIDE SEQUENCE [LARGE SCALE GENOMIC DNA]</scope>
    <source>
        <strain evidence="2">SNU_AA5</strain>
        <tissue evidence="2">Soma without cirri and trophi</tissue>
    </source>
</reference>
<feature type="compositionally biased region" description="Basic residues" evidence="1">
    <location>
        <begin position="65"/>
        <end position="76"/>
    </location>
</feature>
<protein>
    <submittedName>
        <fullName evidence="2">Uncharacterized protein</fullName>
    </submittedName>
</protein>
<name>A0A6A4WGX9_AMPAM</name>
<proteinExistence type="predicted"/>
<dbReference type="AlphaFoldDB" id="A0A6A4WGX9"/>
<sequence length="318" mass="36173">MALRMMSADETDAFGMVKKEPKTPIKGVLDKQPAPKIKTEKGCLKNVSGPANSAKGDQKTGNSKPSHKPPKKRQKMTARPVPIAPAGQGCIKPPLVSNVVYTSERVKRCSFPGCNYASMFKKEIRQHETQAHPEVCHEEDAAGVRCTARFGFLSQLRCHLTEQHGIRPAAIKLTTGFKTVEEFMTWKAAYERESQTRYRLVARPLRWDRPATYVCCRSGRGSEAASRLHLYENRGFRCTSTLRATESSAGRVRITLLRTNVTVVKGKKMELRTRKGWREMKLWMGKSWKKMEVRMELQKETGLCKRKTKKLDVRMKMQ</sequence>
<dbReference type="Proteomes" id="UP000440578">
    <property type="component" value="Unassembled WGS sequence"/>
</dbReference>
<dbReference type="EMBL" id="VIIS01000977">
    <property type="protein sequence ID" value="KAF0303084.1"/>
    <property type="molecule type" value="Genomic_DNA"/>
</dbReference>
<gene>
    <name evidence="2" type="ORF">FJT64_024930</name>
</gene>
<feature type="region of interest" description="Disordered" evidence="1">
    <location>
        <begin position="1"/>
        <end position="87"/>
    </location>
</feature>
<accession>A0A6A4WGX9</accession>
<evidence type="ECO:0000313" key="3">
    <source>
        <dbReference type="Proteomes" id="UP000440578"/>
    </source>
</evidence>